<dbReference type="Gene3D" id="2.40.10.270">
    <property type="entry name" value="Bacteriophage SPP1 head-tail adaptor protein"/>
    <property type="match status" value="1"/>
</dbReference>
<dbReference type="NCBIfam" id="TIGR01563">
    <property type="entry name" value="gp16_SPP1"/>
    <property type="match status" value="1"/>
</dbReference>
<dbReference type="Pfam" id="PF05521">
    <property type="entry name" value="Phage_HCP"/>
    <property type="match status" value="1"/>
</dbReference>
<proteinExistence type="predicted"/>
<dbReference type="EMBL" id="CP123498">
    <property type="protein sequence ID" value="WGL96542.1"/>
    <property type="molecule type" value="Genomic_DNA"/>
</dbReference>
<name>A0AA95K952_9GAMM</name>
<protein>
    <submittedName>
        <fullName evidence="1">Phage head closure protein</fullName>
    </submittedName>
</protein>
<dbReference type="AlphaFoldDB" id="A0AA95K952"/>
<dbReference type="Proteomes" id="UP001177597">
    <property type="component" value="Chromosome"/>
</dbReference>
<gene>
    <name evidence="1" type="ORF">QE207_08400</name>
</gene>
<accession>A0AA95K952</accession>
<reference evidence="1" key="1">
    <citation type="submission" date="2023-04" db="EMBL/GenBank/DDBJ databases">
        <title>Genome dynamics across the evolutionary transition to endosymbiosis.</title>
        <authorList>
            <person name="Siozios S."/>
            <person name="Nadal-Jimenez P."/>
            <person name="Azagi T."/>
            <person name="Sprong H."/>
            <person name="Frost C.L."/>
            <person name="Parratt S.R."/>
            <person name="Taylor G."/>
            <person name="Brettell L."/>
            <person name="Lew K.C."/>
            <person name="Croft L."/>
            <person name="King K.C."/>
            <person name="Brockhurst M.A."/>
            <person name="Hypsa V."/>
            <person name="Novakova E."/>
            <person name="Darby A.C."/>
            <person name="Hurst G.D.D."/>
        </authorList>
    </citation>
    <scope>NUCLEOTIDE SEQUENCE</scope>
    <source>
        <strain evidence="1">AIh</strain>
    </source>
</reference>
<evidence type="ECO:0000313" key="1">
    <source>
        <dbReference type="EMBL" id="WGL96542.1"/>
    </source>
</evidence>
<evidence type="ECO:0000313" key="2">
    <source>
        <dbReference type="Proteomes" id="UP001177597"/>
    </source>
</evidence>
<dbReference type="InterPro" id="IPR008767">
    <property type="entry name" value="Phage_SPP1_head-tail_adaptor"/>
</dbReference>
<sequence length="108" mass="12566">MKAGELNKRITLFLFKIVRDELGSEKVVAEKVADVWAKVESISNNKIRTADQGQIIEKVRFTLRPRGDVDIDWLIDYRQRRFTVCAVDRNLPDRLIITTEADVRHDRA</sequence>
<dbReference type="InterPro" id="IPR038666">
    <property type="entry name" value="SSP1_head-tail_sf"/>
</dbReference>
<dbReference type="RefSeq" id="WP_280630018.1">
    <property type="nucleotide sequence ID" value="NZ_CP123498.1"/>
</dbReference>
<organism evidence="1 2">
    <name type="scientific">Arsenophonus nasoniae</name>
    <name type="common">son-killer infecting Nasonia vitripennis</name>
    <dbReference type="NCBI Taxonomy" id="638"/>
    <lineage>
        <taxon>Bacteria</taxon>
        <taxon>Pseudomonadati</taxon>
        <taxon>Pseudomonadota</taxon>
        <taxon>Gammaproteobacteria</taxon>
        <taxon>Enterobacterales</taxon>
        <taxon>Morganellaceae</taxon>
        <taxon>Arsenophonus</taxon>
    </lineage>
</organism>